<dbReference type="GO" id="GO:0006269">
    <property type="term" value="P:DNA replication, synthesis of primer"/>
    <property type="evidence" value="ECO:0007669"/>
    <property type="project" value="UniProtKB-KW"/>
</dbReference>
<dbReference type="EMBL" id="FR824046">
    <property type="protein sequence ID" value="CCA14049.1"/>
    <property type="molecule type" value="Genomic_DNA"/>
</dbReference>
<keyword evidence="6 10" id="KW-0235">DNA replication</keyword>
<evidence type="ECO:0000256" key="3">
    <source>
        <dbReference type="ARBA" id="ARBA00022515"/>
    </source>
</evidence>
<keyword evidence="3 10" id="KW-0639">Primosome</keyword>
<dbReference type="InterPro" id="IPR002755">
    <property type="entry name" value="DNA_primase_S"/>
</dbReference>
<reference evidence="11" key="2">
    <citation type="submission" date="2011-02" db="EMBL/GenBank/DDBJ databases">
        <authorList>
            <person name="MacLean D."/>
        </authorList>
    </citation>
    <scope>NUCLEOTIDE SEQUENCE</scope>
</reference>
<protein>
    <recommendedName>
        <fullName evidence="10">DNA primase</fullName>
        <ecNumber evidence="10">2.7.7.-</ecNumber>
    </recommendedName>
</protein>
<name>F0VZ34_9STRA</name>
<dbReference type="Pfam" id="PF01896">
    <property type="entry name" value="DNA_primase_S"/>
    <property type="match status" value="1"/>
</dbReference>
<evidence type="ECO:0000256" key="4">
    <source>
        <dbReference type="ARBA" id="ARBA00022679"/>
    </source>
</evidence>
<evidence type="ECO:0000256" key="5">
    <source>
        <dbReference type="ARBA" id="ARBA00022695"/>
    </source>
</evidence>
<dbReference type="GO" id="GO:0005658">
    <property type="term" value="C:alpha DNA polymerase:primase complex"/>
    <property type="evidence" value="ECO:0007669"/>
    <property type="project" value="UniProtKB-ARBA"/>
</dbReference>
<organism evidence="11">
    <name type="scientific">Albugo laibachii Nc14</name>
    <dbReference type="NCBI Taxonomy" id="890382"/>
    <lineage>
        <taxon>Eukaryota</taxon>
        <taxon>Sar</taxon>
        <taxon>Stramenopiles</taxon>
        <taxon>Oomycota</taxon>
        <taxon>Peronosporomycetes</taxon>
        <taxon>Albuginales</taxon>
        <taxon>Albuginaceae</taxon>
        <taxon>Albugo</taxon>
    </lineage>
</organism>
<sequence length="405" mass="46539">MLLKGEEYLRRREFSFTLENGTYIRYKTFQNHQGFRNAMLKQMPCKIDIGAVFSISPADKGKVNPTEFIAEERELVFDIDLTDYDDTRTCCREASTCSRCWSFMIAAVKVLDTALRQDFGFKHILWVYSGRRGVHCWVADDKARVLTNEARTSIVHYLSLVEGNENSKRKVQLRYPLHPSLHRATEILEPLFHEIILSENGQDILNDEKEFSKLLAMVPDEEIRNTLAEKWRRSLEEAESPESKWNDLQKAVHSALGNKSHKRTYAAYSEDSERKKNLQQLKGCLQEIVCAYLYPRLDVNVSKQRNHLLKSPFAVHPKTGRICVPIDPQAIIDFNPDNAPTLALLQQELNNKSAIGSDPQSILHQTSLQKHIKFFEKKFLKPLLLAAKANEREGRESGAAFSGDW</sequence>
<dbReference type="FunFam" id="3.90.920.10:FF:000003">
    <property type="entry name" value="DNA primase"/>
    <property type="match status" value="1"/>
</dbReference>
<gene>
    <name evidence="11" type="primary">AlNc14C1G175</name>
    <name evidence="11" type="ORF">ALNC14_001920</name>
</gene>
<dbReference type="Gene3D" id="3.90.920.10">
    <property type="entry name" value="DNA primase, PRIM domain"/>
    <property type="match status" value="1"/>
</dbReference>
<proteinExistence type="inferred from homology"/>
<evidence type="ECO:0000256" key="8">
    <source>
        <dbReference type="ARBA" id="ARBA00022833"/>
    </source>
</evidence>
<keyword evidence="5" id="KW-0548">Nucleotidyltransferase</keyword>
<dbReference type="CDD" id="cd04860">
    <property type="entry name" value="AE_Prim_S"/>
    <property type="match status" value="1"/>
</dbReference>
<dbReference type="InterPro" id="IPR014052">
    <property type="entry name" value="DNA_primase_ssu_euk/arc"/>
</dbReference>
<keyword evidence="8" id="KW-0862">Zinc</keyword>
<evidence type="ECO:0000256" key="6">
    <source>
        <dbReference type="ARBA" id="ARBA00022705"/>
    </source>
</evidence>
<dbReference type="NCBIfam" id="TIGR00335">
    <property type="entry name" value="primase_sml"/>
    <property type="match status" value="1"/>
</dbReference>
<keyword evidence="4 10" id="KW-0808">Transferase</keyword>
<comment type="similarity">
    <text evidence="1 10">Belongs to the eukaryotic-type primase small subunit family.</text>
</comment>
<dbReference type="GO" id="GO:0046872">
    <property type="term" value="F:metal ion binding"/>
    <property type="evidence" value="ECO:0007669"/>
    <property type="project" value="UniProtKB-KW"/>
</dbReference>
<evidence type="ECO:0000256" key="1">
    <source>
        <dbReference type="ARBA" id="ARBA00009762"/>
    </source>
</evidence>
<evidence type="ECO:0000256" key="9">
    <source>
        <dbReference type="ARBA" id="ARBA00023163"/>
    </source>
</evidence>
<dbReference type="EC" id="2.7.7.-" evidence="10"/>
<dbReference type="SUPFAM" id="SSF56747">
    <property type="entry name" value="Prim-pol domain"/>
    <property type="match status" value="1"/>
</dbReference>
<dbReference type="GO" id="GO:0003899">
    <property type="term" value="F:DNA-directed RNA polymerase activity"/>
    <property type="evidence" value="ECO:0007669"/>
    <property type="project" value="InterPro"/>
</dbReference>
<accession>F0VZ34</accession>
<dbReference type="HOGENOM" id="CLU_028288_3_2_1"/>
<evidence type="ECO:0000256" key="2">
    <source>
        <dbReference type="ARBA" id="ARBA00022478"/>
    </source>
</evidence>
<keyword evidence="9" id="KW-0804">Transcription</keyword>
<evidence type="ECO:0000256" key="7">
    <source>
        <dbReference type="ARBA" id="ARBA00022723"/>
    </source>
</evidence>
<dbReference type="PANTHER" id="PTHR10536">
    <property type="entry name" value="DNA PRIMASE SMALL SUBUNIT"/>
    <property type="match status" value="1"/>
</dbReference>
<evidence type="ECO:0000313" key="11">
    <source>
        <dbReference type="EMBL" id="CCA14049.1"/>
    </source>
</evidence>
<keyword evidence="2 10" id="KW-0240">DNA-directed RNA polymerase</keyword>
<reference evidence="11" key="1">
    <citation type="journal article" date="2011" name="PLoS Biol.">
        <title>Gene gain and loss during evolution of obligate parasitism in the white rust pathogen of Arabidopsis thaliana.</title>
        <authorList>
            <person name="Kemen E."/>
            <person name="Gardiner A."/>
            <person name="Schultz-Larsen T."/>
            <person name="Kemen A.C."/>
            <person name="Balmuth A.L."/>
            <person name="Robert-Seilaniantz A."/>
            <person name="Bailey K."/>
            <person name="Holub E."/>
            <person name="Studholme D.J."/>
            <person name="Maclean D."/>
            <person name="Jones J.D."/>
        </authorList>
    </citation>
    <scope>NUCLEOTIDE SEQUENCE</scope>
</reference>
<dbReference type="AlphaFoldDB" id="F0VZ34"/>
<keyword evidence="7" id="KW-0479">Metal-binding</keyword>
<evidence type="ECO:0000256" key="10">
    <source>
        <dbReference type="RuleBase" id="RU003514"/>
    </source>
</evidence>